<dbReference type="InterPro" id="IPR038518">
    <property type="entry name" value="Glyco_hydro_63N_sf"/>
</dbReference>
<keyword evidence="3" id="KW-0812">Transmembrane</keyword>
<dbReference type="AlphaFoldDB" id="A0A078AEN7"/>
<dbReference type="Pfam" id="PF16923">
    <property type="entry name" value="Glyco_hydro_63N"/>
    <property type="match status" value="1"/>
</dbReference>
<comment type="similarity">
    <text evidence="2 12">Belongs to the glycosyl hydrolase 63 family.</text>
</comment>
<dbReference type="PANTHER" id="PTHR10412">
    <property type="entry name" value="MANNOSYL-OLIGOSACCHARIDE GLUCOSIDASE"/>
    <property type="match status" value="1"/>
</dbReference>
<comment type="function">
    <text evidence="12">Cleaves the distal alpha 1,2-linked glucose residue from the Glc(3)Man(9)GlcNAc(2) oligosaccharide precursor.</text>
</comment>
<dbReference type="EMBL" id="CCKQ01009261">
    <property type="protein sequence ID" value="CDW80734.1"/>
    <property type="molecule type" value="Genomic_DNA"/>
</dbReference>
<dbReference type="Gene3D" id="2.70.98.110">
    <property type="entry name" value="Glycosyl hydrolase family 63, N-terminal domain"/>
    <property type="match status" value="1"/>
</dbReference>
<dbReference type="PANTHER" id="PTHR10412:SF11">
    <property type="entry name" value="MANNOSYL-OLIGOSACCHARIDE GLUCOSIDASE"/>
    <property type="match status" value="1"/>
</dbReference>
<feature type="domain" description="Glycosyl hydrolase family 63 C-terminal" evidence="13">
    <location>
        <begin position="257"/>
        <end position="553"/>
    </location>
</feature>
<dbReference type="Pfam" id="PF03200">
    <property type="entry name" value="Glyco_hydro_63"/>
    <property type="match status" value="2"/>
</dbReference>
<dbReference type="GO" id="GO:0005789">
    <property type="term" value="C:endoplasmic reticulum membrane"/>
    <property type="evidence" value="ECO:0007669"/>
    <property type="project" value="UniProtKB-SubCell"/>
</dbReference>
<dbReference type="InParanoid" id="A0A078AEN7"/>
<evidence type="ECO:0000256" key="3">
    <source>
        <dbReference type="ARBA" id="ARBA00022692"/>
    </source>
</evidence>
<evidence type="ECO:0000256" key="4">
    <source>
        <dbReference type="ARBA" id="ARBA00022801"/>
    </source>
</evidence>
<evidence type="ECO:0000256" key="6">
    <source>
        <dbReference type="ARBA" id="ARBA00022968"/>
    </source>
</evidence>
<dbReference type="GO" id="GO:0006487">
    <property type="term" value="P:protein N-linked glycosylation"/>
    <property type="evidence" value="ECO:0007669"/>
    <property type="project" value="UniProtKB-UniRule"/>
</dbReference>
<dbReference type="Proteomes" id="UP000039865">
    <property type="component" value="Unassembled WGS sequence"/>
</dbReference>
<dbReference type="InterPro" id="IPR008928">
    <property type="entry name" value="6-hairpin_glycosidase_sf"/>
</dbReference>
<keyword evidence="4 12" id="KW-0378">Hydrolase</keyword>
<evidence type="ECO:0000256" key="5">
    <source>
        <dbReference type="ARBA" id="ARBA00022824"/>
    </source>
</evidence>
<proteinExistence type="inferred from homology"/>
<evidence type="ECO:0000259" key="14">
    <source>
        <dbReference type="Pfam" id="PF16923"/>
    </source>
</evidence>
<evidence type="ECO:0000256" key="7">
    <source>
        <dbReference type="ARBA" id="ARBA00022989"/>
    </source>
</evidence>
<protein>
    <recommendedName>
        <fullName evidence="11 12">Mannosyl-oligosaccharide glucosidase</fullName>
        <ecNumber evidence="11 12">3.2.1.106</ecNumber>
    </recommendedName>
</protein>
<dbReference type="OrthoDB" id="410058at2759"/>
<keyword evidence="8" id="KW-0472">Membrane</keyword>
<dbReference type="InterPro" id="IPR031335">
    <property type="entry name" value="Glyco_hydro_63_C"/>
</dbReference>
<comment type="catalytic activity">
    <reaction evidence="12">
        <text>N(4)-(alpha-D-Glc-(1-&gt;2)-alpha-D-Glc-(1-&gt;3)-alpha-D-Glc-(1-&gt;3)-alpha-D-Man-(1-&gt;2)-alpha-D-Man-(1-&gt;2)-alpha-D-Man-(1-&gt;3)-[alpha-D-Man-(1-&gt;2)-alpha-D-Man-(1-&gt;3)-[alpha-D-Man-(1-&gt;2)-alpha-D-Man-(1-&gt;6)]-alpha-D-Man-(1-&gt;6)]-beta-D-Man-(1-&gt;4)-beta-D-GlcNAc-(1-&gt;4)-beta-D-GlcNAc)-L-asparaginyl-[protein] + H2O = N(4)-(alpha-D-Glc-(1-&gt;3)-alpha-D-Glc-(1-&gt;3)-alpha-D-Man-(1-&gt;2)-alpha-D-Man-(1-&gt;2)-alpha-D-Man-(1-&gt;3)-[alpha-D-Man-(1-&gt;2)-alpha-D-Man-(1-&gt;3)-[alpha-D-Man-(1-&gt;2)-alpha-D-Man-(1-&gt;6)]-alpha-D-Man-(1-&gt;6)]-beta-D-Man-(1-&gt;4)-beta-D-GlcNAc-(1-&gt;4)-beta-D-GlcNAc)-L-asparaginyl-[protein] + beta-D-glucose</text>
        <dbReference type="Rhea" id="RHEA:55988"/>
        <dbReference type="Rhea" id="RHEA-COMP:12806"/>
        <dbReference type="Rhea" id="RHEA-COMP:14355"/>
        <dbReference type="ChEBI" id="CHEBI:15377"/>
        <dbReference type="ChEBI" id="CHEBI:15903"/>
        <dbReference type="ChEBI" id="CHEBI:59082"/>
        <dbReference type="ChEBI" id="CHEBI:132537"/>
        <dbReference type="EC" id="3.2.1.106"/>
    </reaction>
</comment>
<evidence type="ECO:0000313" key="15">
    <source>
        <dbReference type="EMBL" id="CDW80734.1"/>
    </source>
</evidence>
<dbReference type="Gene3D" id="1.50.10.10">
    <property type="match status" value="1"/>
</dbReference>
<evidence type="ECO:0000313" key="16">
    <source>
        <dbReference type="Proteomes" id="UP000039865"/>
    </source>
</evidence>
<keyword evidence="9" id="KW-0325">Glycoprotein</keyword>
<evidence type="ECO:0000256" key="8">
    <source>
        <dbReference type="ARBA" id="ARBA00023136"/>
    </source>
</evidence>
<comment type="subcellular location">
    <subcellularLocation>
        <location evidence="1 12">Endoplasmic reticulum membrane</location>
        <topology evidence="1 12">Single-pass type II membrane protein</topology>
    </subcellularLocation>
</comment>
<accession>A0A078AEN7</accession>
<name>A0A078AEN7_STYLE</name>
<evidence type="ECO:0000256" key="10">
    <source>
        <dbReference type="ARBA" id="ARBA00023295"/>
    </source>
</evidence>
<gene>
    <name evidence="15" type="primary">Contig11265.g12041</name>
    <name evidence="15" type="ORF">STYLEM_9738</name>
</gene>
<evidence type="ECO:0000256" key="11">
    <source>
        <dbReference type="ARBA" id="ARBA00038888"/>
    </source>
</evidence>
<dbReference type="GO" id="GO:0004573">
    <property type="term" value="F:Glc3Man9GlcNAc2 oligosaccharide glucosidase activity"/>
    <property type="evidence" value="ECO:0007669"/>
    <property type="project" value="UniProtKB-UniRule"/>
</dbReference>
<reference evidence="15 16" key="1">
    <citation type="submission" date="2014-06" db="EMBL/GenBank/DDBJ databases">
        <authorList>
            <person name="Swart Estienne"/>
        </authorList>
    </citation>
    <scope>NUCLEOTIDE SEQUENCE [LARGE SCALE GENOMIC DNA]</scope>
    <source>
        <strain evidence="15 16">130c</strain>
    </source>
</reference>
<evidence type="ECO:0000256" key="1">
    <source>
        <dbReference type="ARBA" id="ARBA00004648"/>
    </source>
</evidence>
<keyword evidence="10 12" id="KW-0326">Glycosidase</keyword>
<keyword evidence="6" id="KW-0735">Signal-anchor</keyword>
<evidence type="ECO:0000259" key="13">
    <source>
        <dbReference type="Pfam" id="PF03200"/>
    </source>
</evidence>
<keyword evidence="16" id="KW-1185">Reference proteome</keyword>
<dbReference type="SUPFAM" id="SSF48208">
    <property type="entry name" value="Six-hairpin glycosidases"/>
    <property type="match status" value="1"/>
</dbReference>
<feature type="domain" description="Glycosyl hydrolase family 63 C-terminal" evidence="13">
    <location>
        <begin position="641"/>
        <end position="799"/>
    </location>
</feature>
<dbReference type="InterPro" id="IPR031631">
    <property type="entry name" value="Glyco_hydro_63N"/>
</dbReference>
<feature type="domain" description="Glycosyl hydrolase family 63 N-terminal" evidence="14">
    <location>
        <begin position="2"/>
        <end position="197"/>
    </location>
</feature>
<dbReference type="InterPro" id="IPR004888">
    <property type="entry name" value="Glycoside_hydrolase_63"/>
</dbReference>
<dbReference type="OMA" id="CIDENCI"/>
<dbReference type="GO" id="GO:0009311">
    <property type="term" value="P:oligosaccharide metabolic process"/>
    <property type="evidence" value="ECO:0007669"/>
    <property type="project" value="UniProtKB-UniRule"/>
</dbReference>
<dbReference type="EC" id="3.2.1.106" evidence="11 12"/>
<evidence type="ECO:0000256" key="12">
    <source>
        <dbReference type="RuleBase" id="RU368089"/>
    </source>
</evidence>
<keyword evidence="5 12" id="KW-0256">Endoplasmic reticulum</keyword>
<keyword evidence="7" id="KW-1133">Transmembrane helix</keyword>
<organism evidence="15 16">
    <name type="scientific">Stylonychia lemnae</name>
    <name type="common">Ciliate</name>
    <dbReference type="NCBI Taxonomy" id="5949"/>
    <lineage>
        <taxon>Eukaryota</taxon>
        <taxon>Sar</taxon>
        <taxon>Alveolata</taxon>
        <taxon>Ciliophora</taxon>
        <taxon>Intramacronucleata</taxon>
        <taxon>Spirotrichea</taxon>
        <taxon>Stichotrichia</taxon>
        <taxon>Sporadotrichida</taxon>
        <taxon>Oxytrichidae</taxon>
        <taxon>Stylonychinae</taxon>
        <taxon>Stylonychia</taxon>
    </lineage>
</organism>
<dbReference type="InterPro" id="IPR012341">
    <property type="entry name" value="6hp_glycosidase-like_sf"/>
</dbReference>
<evidence type="ECO:0000256" key="9">
    <source>
        <dbReference type="ARBA" id="ARBA00023180"/>
    </source>
</evidence>
<sequence>MEWGTYKPNQFFGIKNRDPEPITVGMAWVVPGMKKGEFDVKHSYKYESNNGEIAYYEFHDGWSSSKQVIEDPRENARIEIEFTKQVKLDDNENVESSWQALISIQRINPKKILGMVPFIYLSSIKGGIKPQQKSHPIHKDQTHVLKIVRNLPDNYNEYFEFMNIGENVNGSTVMGVHVEEEQIWNVESLFRNNMREILLGGQQYQENANFVIMRLPKIKKESSFFISYKKKRYSEIDDVHTDSFLMRKSESELIDDFKLQMQIKRKSFDNKFASVFKLNQERFDNDPILNQFKEKGLQFSKEALSNLLGGIGYYYGPVLIRDRNRGSSYDEPAELFTGSPSRSRFPRGFLWDEGFHLTLTCQWSKLLCMDILSHWFNSMKSNGWIPREQIRGPEAESNVPREFIVQDPKVANPPSMMFPMKFLLQEAQKGDKKITFFVSTLYQKWQTWYQWFFKSQENPSMPFNFSWRGRTSQENFPSGLDDYPRGFIVNEGYEIHLDLQSWMVEFSKFMSLYATLAEDQKSSVKYQFNAKRIEEELHEKLLNPNTNLYADYLGLQFEPILLKNGGYAEKIEWRIDLKCGENAMNSLKQPAKCNHPYSNDEFKNNARCCIDENCIPDPDCSCSRCEQFRSIDDDYNTQLGNSYSVHEGIINFWPIMFGLVNDNQTLHNHLSLLGDPTKMLSNSGIRSLSKMDQFYQYGSNYWRGAIWINVNYLVLRGLFKFYQSDETIINQIPQYKVDPQIQTQSELYQIIRQRLIQTVYKNWSQNHLFWEQYDNESGVGTFTKPFTGWTALILLIVSENYV</sequence>
<evidence type="ECO:0000256" key="2">
    <source>
        <dbReference type="ARBA" id="ARBA00010833"/>
    </source>
</evidence>